<comment type="caution">
    <text evidence="1">The sequence shown here is derived from an EMBL/GenBank/DDBJ whole genome shotgun (WGS) entry which is preliminary data.</text>
</comment>
<sequence length="334" mass="38992">MQVLDLSFFNIFQLIIFLFKCWLFYGKGCLIISYYYLNNVLPKEYASGHFSRLEIFELKFVDPLANLLCINALNNQLWMILNNLSGKHNLINTIVSDIQRFNYELYQSVGHNQVKSPYFLNFALNYFCQIDNQQVFKNYKLTNRFMNWFNLEYFQVNDKMINYRVRKRSNPRSNIFDENSPHQNSRGYQTPPHHHSPHTLSPSSIHSLSPQINPTKIDRSISDNFRLDQHLRERAVVEVKEQQLNDREKSLGQRERIVNEVQRELETPNRSRSNSGSSNFMGPSIDQVLKNPALSSKSSSSFNSPNPQQPVMGLSNPSIVRSRRGSMDLPYPVN</sequence>
<reference evidence="1" key="1">
    <citation type="submission" date="2022-06" db="EMBL/GenBank/DDBJ databases">
        <authorList>
            <person name="Legras J.-L."/>
            <person name="Devillers H."/>
            <person name="Grondin C."/>
        </authorList>
    </citation>
    <scope>NUCLEOTIDE SEQUENCE</scope>
    <source>
        <strain evidence="1">CLIB 1444</strain>
    </source>
</reference>
<evidence type="ECO:0000313" key="1">
    <source>
        <dbReference type="EMBL" id="CAH6718382.1"/>
    </source>
</evidence>
<evidence type="ECO:0000313" key="2">
    <source>
        <dbReference type="Proteomes" id="UP001152531"/>
    </source>
</evidence>
<keyword evidence="2" id="KW-1185">Reference proteome</keyword>
<dbReference type="Proteomes" id="UP001152531">
    <property type="component" value="Unassembled WGS sequence"/>
</dbReference>
<dbReference type="EMBL" id="CALSDN010000001">
    <property type="protein sequence ID" value="CAH6718382.1"/>
    <property type="molecule type" value="Genomic_DNA"/>
</dbReference>
<accession>A0ACA9Y0C8</accession>
<protein>
    <submittedName>
        <fullName evidence="1">Uncharacterized protein</fullName>
    </submittedName>
</protein>
<proteinExistence type="predicted"/>
<gene>
    <name evidence="1" type="ORF">CLIB1444_01S05490</name>
</gene>
<organism evidence="1 2">
    <name type="scientific">[Candida] jaroonii</name>
    <dbReference type="NCBI Taxonomy" id="467808"/>
    <lineage>
        <taxon>Eukaryota</taxon>
        <taxon>Fungi</taxon>
        <taxon>Dikarya</taxon>
        <taxon>Ascomycota</taxon>
        <taxon>Saccharomycotina</taxon>
        <taxon>Pichiomycetes</taxon>
        <taxon>Debaryomycetaceae</taxon>
        <taxon>Yamadazyma</taxon>
    </lineage>
</organism>
<name>A0ACA9Y0C8_9ASCO</name>